<dbReference type="EMBL" id="JAZHXJ010000158">
    <property type="protein sequence ID" value="KAL1871304.1"/>
    <property type="molecule type" value="Genomic_DNA"/>
</dbReference>
<evidence type="ECO:0000313" key="2">
    <source>
        <dbReference type="EMBL" id="KAL1871304.1"/>
    </source>
</evidence>
<accession>A0ABR3X6B8</accession>
<keyword evidence="1" id="KW-1133">Transmembrane helix</keyword>
<evidence type="ECO:0000256" key="1">
    <source>
        <dbReference type="SAM" id="Phobius"/>
    </source>
</evidence>
<reference evidence="2 3" key="1">
    <citation type="journal article" date="2024" name="Commun. Biol.">
        <title>Comparative genomic analysis of thermophilic fungi reveals convergent evolutionary adaptations and gene losses.</title>
        <authorList>
            <person name="Steindorff A.S."/>
            <person name="Aguilar-Pontes M.V."/>
            <person name="Robinson A.J."/>
            <person name="Andreopoulos B."/>
            <person name="LaButti K."/>
            <person name="Kuo A."/>
            <person name="Mondo S."/>
            <person name="Riley R."/>
            <person name="Otillar R."/>
            <person name="Haridas S."/>
            <person name="Lipzen A."/>
            <person name="Grimwood J."/>
            <person name="Schmutz J."/>
            <person name="Clum A."/>
            <person name="Reid I.D."/>
            <person name="Moisan M.C."/>
            <person name="Butler G."/>
            <person name="Nguyen T.T.M."/>
            <person name="Dewar K."/>
            <person name="Conant G."/>
            <person name="Drula E."/>
            <person name="Henrissat B."/>
            <person name="Hansel C."/>
            <person name="Singer S."/>
            <person name="Hutchinson M.I."/>
            <person name="de Vries R.P."/>
            <person name="Natvig D.O."/>
            <person name="Powell A.J."/>
            <person name="Tsang A."/>
            <person name="Grigoriev I.V."/>
        </authorList>
    </citation>
    <scope>NUCLEOTIDE SEQUENCE [LARGE SCALE GENOMIC DNA]</scope>
    <source>
        <strain evidence="2 3">ATCC 24622</strain>
    </source>
</reference>
<sequence>MRRSRTIFRFVAPLPGDRWDDDYMDAMPEVYEASKAAARRATAGADSRSACHRYPTAKVQIVLWPELQRWSPLGRIGFADEDKDDGRYPTETSDFVGGKTVSTIMKSQVVYYAGNADSEEARPEAISSLRQHARAIKRNRLRRKAVPFLCLFALVIVSVLLLFWRTRVIAWIGKTTEGMSNRMSSIDVEKEKIEPDDPPAFARRAVRRSVDWAYIRESLKRLLMRPFRGGHAWNQ</sequence>
<evidence type="ECO:0000313" key="3">
    <source>
        <dbReference type="Proteomes" id="UP001586593"/>
    </source>
</evidence>
<name>A0ABR3X6B8_9PEZI</name>
<organism evidence="2 3">
    <name type="scientific">Phialemonium thermophilum</name>
    <dbReference type="NCBI Taxonomy" id="223376"/>
    <lineage>
        <taxon>Eukaryota</taxon>
        <taxon>Fungi</taxon>
        <taxon>Dikarya</taxon>
        <taxon>Ascomycota</taxon>
        <taxon>Pezizomycotina</taxon>
        <taxon>Sordariomycetes</taxon>
        <taxon>Sordariomycetidae</taxon>
        <taxon>Cephalothecales</taxon>
        <taxon>Cephalothecaceae</taxon>
        <taxon>Phialemonium</taxon>
    </lineage>
</organism>
<protein>
    <submittedName>
        <fullName evidence="2">Uncharacterized protein</fullName>
    </submittedName>
</protein>
<comment type="caution">
    <text evidence="2">The sequence shown here is derived from an EMBL/GenBank/DDBJ whole genome shotgun (WGS) entry which is preliminary data.</text>
</comment>
<keyword evidence="1" id="KW-0812">Transmembrane</keyword>
<keyword evidence="1" id="KW-0472">Membrane</keyword>
<dbReference type="Proteomes" id="UP001586593">
    <property type="component" value="Unassembled WGS sequence"/>
</dbReference>
<keyword evidence="3" id="KW-1185">Reference proteome</keyword>
<proteinExistence type="predicted"/>
<gene>
    <name evidence="2" type="ORF">VTK73DRAFT_2136</name>
</gene>
<feature type="transmembrane region" description="Helical" evidence="1">
    <location>
        <begin position="145"/>
        <end position="164"/>
    </location>
</feature>